<dbReference type="GO" id="GO:0035673">
    <property type="term" value="F:oligopeptide transmembrane transporter activity"/>
    <property type="evidence" value="ECO:0007669"/>
    <property type="project" value="InterPro"/>
</dbReference>
<keyword evidence="3 7" id="KW-0812">Transmembrane</keyword>
<dbReference type="InterPro" id="IPR004813">
    <property type="entry name" value="OPT"/>
</dbReference>
<reference evidence="8 9" key="1">
    <citation type="journal article" date="2011" name="BMC Genomics">
        <title>Complete genome sequence of Corynebacterium variabile DSM 44702 isolated from the surface of smear-ripened cheeses and insights into cheese ripening and flavor generation.</title>
        <authorList>
            <person name="Schroeder J."/>
            <person name="Maus I."/>
            <person name="Trost E."/>
            <person name="Tauch A."/>
        </authorList>
    </citation>
    <scope>NUCLEOTIDE SEQUENCE [LARGE SCALE GENOMIC DNA]</scope>
    <source>
        <strain evidence="9">DSM 44702 / JCM 12073 / NCIMB 30131</strain>
    </source>
</reference>
<dbReference type="PANTHER" id="PTHR31645">
    <property type="entry name" value="OLIGOPEPTIDE TRANSPORTER YGL114W-RELATED"/>
    <property type="match status" value="1"/>
</dbReference>
<dbReference type="EMBL" id="CP002917">
    <property type="protein sequence ID" value="AEK35445.1"/>
    <property type="molecule type" value="Genomic_DNA"/>
</dbReference>
<protein>
    <submittedName>
        <fullName evidence="8">Putative membrane protein</fullName>
    </submittedName>
</protein>
<feature type="transmembrane region" description="Helical" evidence="7">
    <location>
        <begin position="461"/>
        <end position="480"/>
    </location>
</feature>
<dbReference type="AlphaFoldDB" id="G0HAL9"/>
<feature type="transmembrane region" description="Helical" evidence="7">
    <location>
        <begin position="212"/>
        <end position="235"/>
    </location>
</feature>
<feature type="transmembrane region" description="Helical" evidence="7">
    <location>
        <begin position="367"/>
        <end position="386"/>
    </location>
</feature>
<dbReference type="KEGG" id="cva:CVAR_0098"/>
<feature type="transmembrane region" description="Helical" evidence="7">
    <location>
        <begin position="82"/>
        <end position="99"/>
    </location>
</feature>
<feature type="transmembrane region" description="Helical" evidence="7">
    <location>
        <begin position="58"/>
        <end position="76"/>
    </location>
</feature>
<accession>G0HAL9</accession>
<evidence type="ECO:0000256" key="4">
    <source>
        <dbReference type="ARBA" id="ARBA00022989"/>
    </source>
</evidence>
<dbReference type="InterPro" id="IPR004814">
    <property type="entry name" value="Oligopep_transpt"/>
</dbReference>
<evidence type="ECO:0000256" key="5">
    <source>
        <dbReference type="ARBA" id="ARBA00023136"/>
    </source>
</evidence>
<dbReference type="eggNOG" id="COG1297">
    <property type="taxonomic scope" value="Bacteria"/>
</dbReference>
<dbReference type="Proteomes" id="UP000006659">
    <property type="component" value="Chromosome"/>
</dbReference>
<keyword evidence="5 7" id="KW-0472">Membrane</keyword>
<evidence type="ECO:0000313" key="8">
    <source>
        <dbReference type="EMBL" id="AEK35445.1"/>
    </source>
</evidence>
<feature type="transmembrane region" description="Helical" evidence="7">
    <location>
        <begin position="689"/>
        <end position="706"/>
    </location>
</feature>
<proteinExistence type="predicted"/>
<dbReference type="NCBIfam" id="TIGR00728">
    <property type="entry name" value="OPT_sfam"/>
    <property type="match status" value="1"/>
</dbReference>
<gene>
    <name evidence="8" type="ordered locus">CVAR_0098</name>
</gene>
<dbReference type="InterPro" id="IPR045035">
    <property type="entry name" value="YSL-like"/>
</dbReference>
<dbReference type="HOGENOM" id="CLU_018238_1_1_11"/>
<sequence>MLPPAVQDTQSQVTAGHHRRVMHLTRWTTKVTPMTSRTDATPASPAPPSPVRELTTRAIIIGGLITLVFTAANVYLGLKVGLTFATSIPAAVISMAILRKVRNHTIAENNIVQTIASAAGTLSAIIFVLPGLIMVGWWTGFPYWTTMLICLIGGILGVMYSIPLRRALVTGSDLPFPEGVAAAEVLKVGDPANNEGGDHANSEAAKSNRDGFLALVVGGIGSAVMALLAALKVSAAELSTTFKLGAGGTMVGSSLSLALIGVGHLVGITVGIAMIVGLLISFGVLLPVFTSGDLPSTGDISEVVSGTFADDVRFVGAGTMAVAAVWTLAKILGPVIRGIRESLASSRARSAGQEVDITERDIPVKTVVGVIVALMIPIGLLLWVFLDGTGISHHTGSLITLSVLFVLVLGLVIAAVCGYMAGLIGSSNSPISGIGVVIVLLAALLIKAVTGNDNGGDPTSLVAYTLFTAAVVFGVATISNDNLQDLKTGQLVGATPWKQQVGLVIGVFFGSLIIPPIMGLMASAFGFVGAPGAGEDALAAPQAGLLSSIAQGIFGDSLDWSKISLGVLIGIVVIIVDEVLSRTTKAGPRRLALPPLAVGMGMYLPVSLTLIIPLGALIGWLYNRWADRAAMSGKVKDATNAKRVGVLGATGLIVGESLFGVVNAGIIAATGDSEALGIMPDGWADASQWAGAVIFALIIVLVYRWSQRRVQVDA</sequence>
<comment type="subcellular location">
    <subcellularLocation>
        <location evidence="1">Membrane</location>
        <topology evidence="1">Multi-pass membrane protein</topology>
    </subcellularLocation>
</comment>
<name>G0HAL9_CORVD</name>
<feature type="transmembrane region" description="Helical" evidence="7">
    <location>
        <begin position="141"/>
        <end position="162"/>
    </location>
</feature>
<evidence type="ECO:0000256" key="1">
    <source>
        <dbReference type="ARBA" id="ARBA00004141"/>
    </source>
</evidence>
<feature type="transmembrane region" description="Helical" evidence="7">
    <location>
        <begin position="111"/>
        <end position="135"/>
    </location>
</feature>
<evidence type="ECO:0000256" key="6">
    <source>
        <dbReference type="SAM" id="MobiDB-lite"/>
    </source>
</evidence>
<organism evidence="8 9">
    <name type="scientific">Corynebacterium variabile (strain DSM 44702 / CIP 107183 / JCM 12073 / NCIMB 30131)</name>
    <name type="common">Corynebacterium mooreparkense</name>
    <dbReference type="NCBI Taxonomy" id="858619"/>
    <lineage>
        <taxon>Bacteria</taxon>
        <taxon>Bacillati</taxon>
        <taxon>Actinomycetota</taxon>
        <taxon>Actinomycetes</taxon>
        <taxon>Mycobacteriales</taxon>
        <taxon>Corynebacteriaceae</taxon>
        <taxon>Corynebacterium</taxon>
    </lineage>
</organism>
<evidence type="ECO:0000256" key="7">
    <source>
        <dbReference type="SAM" id="Phobius"/>
    </source>
</evidence>
<keyword evidence="4 7" id="KW-1133">Transmembrane helix</keyword>
<evidence type="ECO:0000256" key="2">
    <source>
        <dbReference type="ARBA" id="ARBA00022448"/>
    </source>
</evidence>
<dbReference type="NCBIfam" id="TIGR00733">
    <property type="entry name" value="OPT family oligopeptide transporter"/>
    <property type="match status" value="1"/>
</dbReference>
<feature type="transmembrane region" description="Helical" evidence="7">
    <location>
        <begin position="255"/>
        <end position="286"/>
    </location>
</feature>
<keyword evidence="2" id="KW-0813">Transport</keyword>
<dbReference type="Pfam" id="PF03169">
    <property type="entry name" value="OPT"/>
    <property type="match status" value="1"/>
</dbReference>
<feature type="transmembrane region" description="Helical" evidence="7">
    <location>
        <begin position="600"/>
        <end position="623"/>
    </location>
</feature>
<feature type="transmembrane region" description="Helical" evidence="7">
    <location>
        <begin position="501"/>
        <end position="525"/>
    </location>
</feature>
<feature type="transmembrane region" description="Helical" evidence="7">
    <location>
        <begin position="431"/>
        <end position="449"/>
    </location>
</feature>
<dbReference type="GO" id="GO:0016020">
    <property type="term" value="C:membrane"/>
    <property type="evidence" value="ECO:0007669"/>
    <property type="project" value="UniProtKB-SubCell"/>
</dbReference>
<dbReference type="PANTHER" id="PTHR31645:SF0">
    <property type="entry name" value="OLIGOPEPTIDE TRANSPORTER YGL114W-RELATED"/>
    <property type="match status" value="1"/>
</dbReference>
<feature type="transmembrane region" description="Helical" evidence="7">
    <location>
        <begin position="644"/>
        <end position="669"/>
    </location>
</feature>
<feature type="region of interest" description="Disordered" evidence="6">
    <location>
        <begin position="28"/>
        <end position="51"/>
    </location>
</feature>
<dbReference type="STRING" id="858619.CVAR_0098"/>
<evidence type="ECO:0000256" key="3">
    <source>
        <dbReference type="ARBA" id="ARBA00022692"/>
    </source>
</evidence>
<feature type="transmembrane region" description="Helical" evidence="7">
    <location>
        <begin position="398"/>
        <end position="419"/>
    </location>
</feature>
<evidence type="ECO:0000313" key="9">
    <source>
        <dbReference type="Proteomes" id="UP000006659"/>
    </source>
</evidence>